<accession>A0ABC9HJ64</accession>
<organism evidence="2 3">
    <name type="scientific">Fasciola hepatica</name>
    <name type="common">Liver fluke</name>
    <dbReference type="NCBI Taxonomy" id="6192"/>
    <lineage>
        <taxon>Eukaryota</taxon>
        <taxon>Metazoa</taxon>
        <taxon>Spiralia</taxon>
        <taxon>Lophotrochozoa</taxon>
        <taxon>Platyhelminthes</taxon>
        <taxon>Trematoda</taxon>
        <taxon>Digenea</taxon>
        <taxon>Plagiorchiida</taxon>
        <taxon>Echinostomata</taxon>
        <taxon>Echinostomatoidea</taxon>
        <taxon>Fasciolidae</taxon>
        <taxon>Fasciola</taxon>
    </lineage>
</organism>
<evidence type="ECO:0000313" key="3">
    <source>
        <dbReference type="Proteomes" id="UP001189180"/>
    </source>
</evidence>
<feature type="compositionally biased region" description="Low complexity" evidence="1">
    <location>
        <begin position="8"/>
        <end position="17"/>
    </location>
</feature>
<feature type="compositionally biased region" description="Basic and acidic residues" evidence="1">
    <location>
        <begin position="111"/>
        <end position="121"/>
    </location>
</feature>
<gene>
    <name evidence="2" type="ORF">FHB240107_LOCUS4517</name>
</gene>
<dbReference type="Proteomes" id="UP001189180">
    <property type="component" value="Unassembled WGS sequence"/>
</dbReference>
<reference evidence="2 3" key="1">
    <citation type="submission" date="2024-08" db="EMBL/GenBank/DDBJ databases">
        <authorList>
            <person name="Paterson S."/>
        </authorList>
    </citation>
    <scope>NUCLEOTIDE SEQUENCE [LARGE SCALE GENOMIC DNA]</scope>
</reference>
<dbReference type="AlphaFoldDB" id="A0ABC9HJ64"/>
<keyword evidence="3" id="KW-1185">Reference proteome</keyword>
<protein>
    <submittedName>
        <fullName evidence="2">Uncharacterized protein</fullName>
    </submittedName>
</protein>
<name>A0ABC9HJ64_FASHE</name>
<feature type="region of interest" description="Disordered" evidence="1">
    <location>
        <begin position="91"/>
        <end position="121"/>
    </location>
</feature>
<evidence type="ECO:0000256" key="1">
    <source>
        <dbReference type="SAM" id="MobiDB-lite"/>
    </source>
</evidence>
<dbReference type="EMBL" id="CANUEZ050000324">
    <property type="protein sequence ID" value="CAM0512829.1"/>
    <property type="molecule type" value="Genomic_DNA"/>
</dbReference>
<feature type="compositionally biased region" description="Polar residues" evidence="1">
    <location>
        <begin position="42"/>
        <end position="56"/>
    </location>
</feature>
<feature type="region of interest" description="Disordered" evidence="1">
    <location>
        <begin position="1"/>
        <end position="57"/>
    </location>
</feature>
<comment type="caution">
    <text evidence="2">The sequence shown here is derived from an EMBL/GenBank/DDBJ whole genome shotgun (WGS) entry which is preliminary data.</text>
</comment>
<evidence type="ECO:0000313" key="2">
    <source>
        <dbReference type="EMBL" id="CAM0512829.1"/>
    </source>
</evidence>
<sequence length="121" mass="14081">MSVDIGSEGQQQQQLWQQHREQQQQQHQEEGEEEEEERQQQRAVKTSSATTKSGPINQDAGLVQMRFEFMHCPSCIGSVYETKLEASDVLQKDHISTPTPKKLRKACMPVNERKQERQEER</sequence>
<proteinExistence type="predicted"/>